<gene>
    <name evidence="9" type="ORF">SAMN06265374_1306</name>
</gene>
<proteinExistence type="inferred from homology"/>
<evidence type="ECO:0000256" key="5">
    <source>
        <dbReference type="ARBA" id="ARBA00022692"/>
    </source>
</evidence>
<dbReference type="EMBL" id="FXTT01000001">
    <property type="protein sequence ID" value="SMP11208.1"/>
    <property type="molecule type" value="Genomic_DNA"/>
</dbReference>
<reference evidence="9 10" key="1">
    <citation type="submission" date="2017-05" db="EMBL/GenBank/DDBJ databases">
        <authorList>
            <person name="Varghese N."/>
            <person name="Submissions S."/>
        </authorList>
    </citation>
    <scope>NUCLEOTIDE SEQUENCE [LARGE SCALE GENOMIC DNA]</scope>
    <source>
        <strain evidence="9 10">DSM 15949</strain>
    </source>
</reference>
<feature type="transmembrane region" description="Helical" evidence="8">
    <location>
        <begin position="174"/>
        <end position="195"/>
    </location>
</feature>
<evidence type="ECO:0000313" key="10">
    <source>
        <dbReference type="Proteomes" id="UP001157914"/>
    </source>
</evidence>
<evidence type="ECO:0000256" key="6">
    <source>
        <dbReference type="ARBA" id="ARBA00022989"/>
    </source>
</evidence>
<feature type="transmembrane region" description="Helical" evidence="8">
    <location>
        <begin position="78"/>
        <end position="98"/>
    </location>
</feature>
<feature type="transmembrane region" description="Helical" evidence="8">
    <location>
        <begin position="138"/>
        <end position="162"/>
    </location>
</feature>
<evidence type="ECO:0000256" key="4">
    <source>
        <dbReference type="ARBA" id="ARBA00022475"/>
    </source>
</evidence>
<dbReference type="PANTHER" id="PTHR30269">
    <property type="entry name" value="TRANSMEMBRANE PROTEIN YFCA"/>
    <property type="match status" value="1"/>
</dbReference>
<keyword evidence="6 8" id="KW-1133">Transmembrane helix</keyword>
<keyword evidence="3" id="KW-0813">Transport</keyword>
<evidence type="ECO:0000313" key="9">
    <source>
        <dbReference type="EMBL" id="SMP11208.1"/>
    </source>
</evidence>
<dbReference type="PANTHER" id="PTHR30269:SF37">
    <property type="entry name" value="MEMBRANE TRANSPORTER PROTEIN"/>
    <property type="match status" value="1"/>
</dbReference>
<name>A0ABY1NJ65_9HYPH</name>
<dbReference type="InterPro" id="IPR052017">
    <property type="entry name" value="TSUP"/>
</dbReference>
<organism evidence="9 10">
    <name type="scientific">Roseibium denhamense</name>
    <dbReference type="NCBI Taxonomy" id="76305"/>
    <lineage>
        <taxon>Bacteria</taxon>
        <taxon>Pseudomonadati</taxon>
        <taxon>Pseudomonadota</taxon>
        <taxon>Alphaproteobacteria</taxon>
        <taxon>Hyphomicrobiales</taxon>
        <taxon>Stappiaceae</taxon>
        <taxon>Roseibium</taxon>
    </lineage>
</organism>
<evidence type="ECO:0000256" key="1">
    <source>
        <dbReference type="ARBA" id="ARBA00004651"/>
    </source>
</evidence>
<sequence>MFDVFSSFPPMLLAFLAATLFVAGCVRGFAGFGAGMIFMPVASSVMPPASAAAAFLFIDSIVAAPLMIRALRLCEWATVLPAVIGSIFFVQVGAWLLATIDTLILRWIIFGIVTGLLLLLLSGWIYKRKPSKPVSFSIGGVAGLLGGISQVSAPPIVAFWMASSRDPAVVRANLIVFFPLAGVGTFAAYILNGFFTLDVFRLLIMAVPVYGLSLALGSRGFKKADPALYRKIAYSLIALAALISMPALDPLFR</sequence>
<evidence type="ECO:0000256" key="8">
    <source>
        <dbReference type="RuleBase" id="RU363041"/>
    </source>
</evidence>
<dbReference type="Proteomes" id="UP001157914">
    <property type="component" value="Unassembled WGS sequence"/>
</dbReference>
<evidence type="ECO:0000256" key="2">
    <source>
        <dbReference type="ARBA" id="ARBA00009142"/>
    </source>
</evidence>
<keyword evidence="7 8" id="KW-0472">Membrane</keyword>
<keyword evidence="5 8" id="KW-0812">Transmembrane</keyword>
<feature type="transmembrane region" description="Helical" evidence="8">
    <location>
        <begin position="52"/>
        <end position="71"/>
    </location>
</feature>
<accession>A0ABY1NJ65</accession>
<feature type="transmembrane region" description="Helical" evidence="8">
    <location>
        <begin position="202"/>
        <end position="220"/>
    </location>
</feature>
<keyword evidence="10" id="KW-1185">Reference proteome</keyword>
<dbReference type="Pfam" id="PF01925">
    <property type="entry name" value="TauE"/>
    <property type="match status" value="1"/>
</dbReference>
<dbReference type="InterPro" id="IPR002781">
    <property type="entry name" value="TM_pro_TauE-like"/>
</dbReference>
<comment type="subcellular location">
    <subcellularLocation>
        <location evidence="1 8">Cell membrane</location>
        <topology evidence="1 8">Multi-pass membrane protein</topology>
    </subcellularLocation>
</comment>
<comment type="caution">
    <text evidence="9">The sequence shown here is derived from an EMBL/GenBank/DDBJ whole genome shotgun (WGS) entry which is preliminary data.</text>
</comment>
<evidence type="ECO:0000256" key="3">
    <source>
        <dbReference type="ARBA" id="ARBA00022448"/>
    </source>
</evidence>
<feature type="transmembrane region" description="Helical" evidence="8">
    <location>
        <begin position="232"/>
        <end position="252"/>
    </location>
</feature>
<feature type="transmembrane region" description="Helical" evidence="8">
    <location>
        <begin position="104"/>
        <end position="126"/>
    </location>
</feature>
<comment type="similarity">
    <text evidence="2 8">Belongs to the 4-toluene sulfonate uptake permease (TSUP) (TC 2.A.102) family.</text>
</comment>
<keyword evidence="4 8" id="KW-1003">Cell membrane</keyword>
<evidence type="ECO:0000256" key="7">
    <source>
        <dbReference type="ARBA" id="ARBA00023136"/>
    </source>
</evidence>
<protein>
    <recommendedName>
        <fullName evidence="8">Probable membrane transporter protein</fullName>
    </recommendedName>
</protein>
<dbReference type="RefSeq" id="WP_155191989.1">
    <property type="nucleotide sequence ID" value="NZ_BAAAEA010000001.1"/>
</dbReference>